<name>A0A829YG47_9GAMM</name>
<keyword evidence="3" id="KW-1185">Reference proteome</keyword>
<accession>A0A829YG47</accession>
<feature type="region of interest" description="Disordered" evidence="1">
    <location>
        <begin position="220"/>
        <end position="251"/>
    </location>
</feature>
<organism evidence="2 3">
    <name type="scientific">Steroidobacter agaridevorans</name>
    <dbReference type="NCBI Taxonomy" id="2695856"/>
    <lineage>
        <taxon>Bacteria</taxon>
        <taxon>Pseudomonadati</taxon>
        <taxon>Pseudomonadota</taxon>
        <taxon>Gammaproteobacteria</taxon>
        <taxon>Steroidobacterales</taxon>
        <taxon>Steroidobacteraceae</taxon>
        <taxon>Steroidobacter</taxon>
    </lineage>
</organism>
<evidence type="ECO:0008006" key="4">
    <source>
        <dbReference type="Google" id="ProtNLM"/>
    </source>
</evidence>
<gene>
    <name evidence="2" type="ORF">GCM10011487_37980</name>
</gene>
<dbReference type="AlphaFoldDB" id="A0A829YG47"/>
<comment type="caution">
    <text evidence="2">The sequence shown here is derived from an EMBL/GenBank/DDBJ whole genome shotgun (WGS) entry which is preliminary data.</text>
</comment>
<reference evidence="3" key="1">
    <citation type="submission" date="2020-01" db="EMBL/GenBank/DDBJ databases">
        <title>'Steroidobacter agaridevorans' sp. nov., agar-degrading bacteria isolated from rhizosphere soils.</title>
        <authorList>
            <person name="Ikenaga M."/>
            <person name="Kataoka M."/>
            <person name="Murouchi A."/>
            <person name="Katsuragi S."/>
            <person name="Sakai M."/>
        </authorList>
    </citation>
    <scope>NUCLEOTIDE SEQUENCE [LARGE SCALE GENOMIC DNA]</scope>
    <source>
        <strain evidence="3">YU21-B</strain>
    </source>
</reference>
<sequence length="251" mass="27948">MNGRTDKRSAADLERRGEQIRANLDQTLDEIQRKFSSGELLDRSVEFIRDSGSELLQEAADTVRRNPVPVVLTAAGLVWLVASVARSRSGDEGYVSRDREWLRDEERWDRSARGRVRSAAHQVRSRARRVQGQVSDRLSDSMQTVQVRSREVRSRLDDLVQEQPLALGALALAAGALLGAALPMTEYENRWVGPVHDRTVARAKEAGRREYDNLREAVASSLERRGGNGARRFGSDDVSGTDDGSQRPVQG</sequence>
<evidence type="ECO:0000313" key="2">
    <source>
        <dbReference type="EMBL" id="GFE81798.1"/>
    </source>
</evidence>
<dbReference type="Proteomes" id="UP000445000">
    <property type="component" value="Unassembled WGS sequence"/>
</dbReference>
<dbReference type="EMBL" id="BLJN01000003">
    <property type="protein sequence ID" value="GFE81798.1"/>
    <property type="molecule type" value="Genomic_DNA"/>
</dbReference>
<dbReference type="RefSeq" id="WP_161813410.1">
    <property type="nucleotide sequence ID" value="NZ_BLJN01000003.1"/>
</dbReference>
<evidence type="ECO:0000256" key="1">
    <source>
        <dbReference type="SAM" id="MobiDB-lite"/>
    </source>
</evidence>
<protein>
    <recommendedName>
        <fullName evidence="4">DUF3618 domain-containing protein</fullName>
    </recommendedName>
</protein>
<proteinExistence type="predicted"/>
<evidence type="ECO:0000313" key="3">
    <source>
        <dbReference type="Proteomes" id="UP000445000"/>
    </source>
</evidence>